<dbReference type="Pfam" id="PF09431">
    <property type="entry name" value="SPIN90_LRD"/>
    <property type="match status" value="1"/>
</dbReference>
<dbReference type="OMA" id="ISMERMY"/>
<dbReference type="EMBL" id="LJIJ01000828">
    <property type="protein sequence ID" value="ODM94300.1"/>
    <property type="molecule type" value="Genomic_DNA"/>
</dbReference>
<reference evidence="5 6" key="1">
    <citation type="journal article" date="2016" name="Genome Biol. Evol.">
        <title>Gene Family Evolution Reflects Adaptation to Soil Environmental Stressors in the Genome of the Collembolan Orchesella cincta.</title>
        <authorList>
            <person name="Faddeeva-Vakhrusheva A."/>
            <person name="Derks M.F."/>
            <person name="Anvar S.Y."/>
            <person name="Agamennone V."/>
            <person name="Suring W."/>
            <person name="Smit S."/>
            <person name="van Straalen N.M."/>
            <person name="Roelofs D."/>
        </authorList>
    </citation>
    <scope>NUCLEOTIDE SEQUENCE [LARGE SCALE GENOMIC DNA]</scope>
    <source>
        <tissue evidence="5">Mixed pool</tissue>
    </source>
</reference>
<gene>
    <name evidence="5" type="ORF">Ocin01_12381</name>
</gene>
<dbReference type="AlphaFoldDB" id="A0A1D2MML1"/>
<dbReference type="Gene3D" id="2.30.30.40">
    <property type="entry name" value="SH3 Domains"/>
    <property type="match status" value="1"/>
</dbReference>
<evidence type="ECO:0000256" key="1">
    <source>
        <dbReference type="ARBA" id="ARBA00022443"/>
    </source>
</evidence>
<proteinExistence type="predicted"/>
<dbReference type="GO" id="GO:0071933">
    <property type="term" value="F:Arp2/3 complex binding"/>
    <property type="evidence" value="ECO:0007669"/>
    <property type="project" value="TreeGrafter"/>
</dbReference>
<sequence length="773" mass="87975">MLRGLWEFRPINQKTLGFLMNDELLFIDAHARDKNWLRVASIHGHVGYVPINFVEIIQNVDLPRLLSFLDEAIRRAKQDRNRSLDCLLTFRDGLVASPIAPDEMILHMESEIKKLRAKSISELSNENSNLRSSYHQSDQQETSYASIVHAPKVVSNAGRIDTEETGSPKTGYHSRYHQHHPENSPHFPRHQHPYETETDMVPSPIVPEHRTTHSHSHTHTHSGSRTKSRGKKHKKPPAVIPTTISSIETQPAPPPPASYPSAVEVQSDFLESCAGQPGLLPSSVPSYPIIESGEPPVILSTLNCDNIEIVHPPPLSNNDLDSMQFLQKSSQGIDHQPSSFGIPDLTCQPRKWSIASGDRPVDPKLMAGEMIDVVRSATGLSHKKCQMAAQVVLGYIQECITELPVCLTSLMTHLENSKVISENPDVIAHSSDTYSIQRIFRFLKTCQADEQQRSWALHEDESVILDHLIELNQILEDADPSISKFALEQDKYNTVNTLVLYYQMETRWSIRSKLIDCFSSLCKIDLTALSVLLNSILPMELAREIRESLTDPTRLCQCASLLFFVLQTGEKLPIFHYEHLGLDFLSFVYNVIESPPDDDERITDVFVNVVFALNLQFSSVDDNLAIIALSDRHNAKVFTQKIIYYLNREYDPINIQELEYMELLKKPQHSVFKMTKDILSCKRTTDLFYTNDIKVLIDIVTRNLTDLGPGEARRTSYLQMIQRIIRNSNYSQHMHRIEDLRNCLVSILTEEDLQALPDQIVIRDMAKEFSFLF</sequence>
<dbReference type="PANTHER" id="PTHR13357">
    <property type="entry name" value="SH3 ADAPTER PROTEIN SPIN90 NCK INTERACTING PROTEIN WITH SH3 DOMAIN"/>
    <property type="match status" value="1"/>
</dbReference>
<feature type="region of interest" description="Disordered" evidence="3">
    <location>
        <begin position="160"/>
        <end position="238"/>
    </location>
</feature>
<accession>A0A1D2MML1</accession>
<dbReference type="InterPro" id="IPR001452">
    <property type="entry name" value="SH3_domain"/>
</dbReference>
<comment type="caution">
    <text evidence="5">The sequence shown here is derived from an EMBL/GenBank/DDBJ whole genome shotgun (WGS) entry which is preliminary data.</text>
</comment>
<evidence type="ECO:0000313" key="6">
    <source>
        <dbReference type="Proteomes" id="UP000094527"/>
    </source>
</evidence>
<evidence type="ECO:0000313" key="5">
    <source>
        <dbReference type="EMBL" id="ODM94300.1"/>
    </source>
</evidence>
<dbReference type="InterPro" id="IPR018556">
    <property type="entry name" value="SPIN90/Ldb17_LRD"/>
</dbReference>
<keyword evidence="1 2" id="KW-0728">SH3 domain</keyword>
<dbReference type="PROSITE" id="PS50002">
    <property type="entry name" value="SH3"/>
    <property type="match status" value="1"/>
</dbReference>
<name>A0A1D2MML1_ORCCI</name>
<evidence type="ECO:0000256" key="2">
    <source>
        <dbReference type="PROSITE-ProRule" id="PRU00192"/>
    </source>
</evidence>
<dbReference type="InterPro" id="IPR036028">
    <property type="entry name" value="SH3-like_dom_sf"/>
</dbReference>
<dbReference type="GO" id="GO:0006897">
    <property type="term" value="P:endocytosis"/>
    <property type="evidence" value="ECO:0007669"/>
    <property type="project" value="TreeGrafter"/>
</dbReference>
<evidence type="ECO:0000256" key="3">
    <source>
        <dbReference type="SAM" id="MobiDB-lite"/>
    </source>
</evidence>
<keyword evidence="6" id="KW-1185">Reference proteome</keyword>
<dbReference type="OrthoDB" id="445362at2759"/>
<dbReference type="STRING" id="48709.A0A1D2MML1"/>
<protein>
    <submittedName>
        <fullName evidence="5">NCK-interacting protein with SH3 domain</fullName>
    </submittedName>
</protein>
<dbReference type="Proteomes" id="UP000094527">
    <property type="component" value="Unassembled WGS sequence"/>
</dbReference>
<organism evidence="5 6">
    <name type="scientific">Orchesella cincta</name>
    <name type="common">Springtail</name>
    <name type="synonym">Podura cincta</name>
    <dbReference type="NCBI Taxonomy" id="48709"/>
    <lineage>
        <taxon>Eukaryota</taxon>
        <taxon>Metazoa</taxon>
        <taxon>Ecdysozoa</taxon>
        <taxon>Arthropoda</taxon>
        <taxon>Hexapoda</taxon>
        <taxon>Collembola</taxon>
        <taxon>Entomobryomorpha</taxon>
        <taxon>Entomobryoidea</taxon>
        <taxon>Orchesellidae</taxon>
        <taxon>Orchesellinae</taxon>
        <taxon>Orchesella</taxon>
    </lineage>
</organism>
<dbReference type="InterPro" id="IPR030125">
    <property type="entry name" value="SPIN90/Ldb17"/>
</dbReference>
<dbReference type="PANTHER" id="PTHR13357:SF1">
    <property type="entry name" value="NCK-INTERACTING PROTEIN WITH SH3 DOMAIN"/>
    <property type="match status" value="1"/>
</dbReference>
<feature type="compositionally biased region" description="Basic residues" evidence="3">
    <location>
        <begin position="212"/>
        <end position="236"/>
    </location>
</feature>
<dbReference type="SUPFAM" id="SSF50044">
    <property type="entry name" value="SH3-domain"/>
    <property type="match status" value="1"/>
</dbReference>
<feature type="domain" description="SH3" evidence="4">
    <location>
        <begin position="1"/>
        <end position="59"/>
    </location>
</feature>
<evidence type="ECO:0000259" key="4">
    <source>
        <dbReference type="PROSITE" id="PS50002"/>
    </source>
</evidence>